<reference evidence="2" key="1">
    <citation type="submission" date="2022-03" db="EMBL/GenBank/DDBJ databases">
        <authorList>
            <person name="Brunel B."/>
        </authorList>
    </citation>
    <scope>NUCLEOTIDE SEQUENCE</scope>
    <source>
        <strain evidence="2">STM4922sample</strain>
    </source>
</reference>
<dbReference type="Proteomes" id="UP001152604">
    <property type="component" value="Unassembled WGS sequence"/>
</dbReference>
<feature type="region of interest" description="Disordered" evidence="1">
    <location>
        <begin position="69"/>
        <end position="91"/>
    </location>
</feature>
<accession>A0ABN8JQ26</accession>
<protein>
    <submittedName>
        <fullName evidence="2">Uncharacterized protein</fullName>
    </submittedName>
</protein>
<organism evidence="2 3">
    <name type="scientific">Mesorhizobium ventifaucium</name>
    <dbReference type="NCBI Taxonomy" id="666020"/>
    <lineage>
        <taxon>Bacteria</taxon>
        <taxon>Pseudomonadati</taxon>
        <taxon>Pseudomonadota</taxon>
        <taxon>Alphaproteobacteria</taxon>
        <taxon>Hyphomicrobiales</taxon>
        <taxon>Phyllobacteriaceae</taxon>
        <taxon>Mesorhizobium</taxon>
    </lineage>
</organism>
<keyword evidence="3" id="KW-1185">Reference proteome</keyword>
<evidence type="ECO:0000313" key="2">
    <source>
        <dbReference type="EMBL" id="CAH2400149.1"/>
    </source>
</evidence>
<gene>
    <name evidence="2" type="ORF">MES4922_230171</name>
</gene>
<sequence>MKQPSRLQQTCCKRLEIPDTVILTLGLADISIPSSSQGLRRVASLLAPPWDDEDMVAWLITSVRDDGCRPAGSHHQSKNQIPCVEETRSRC</sequence>
<evidence type="ECO:0000256" key="1">
    <source>
        <dbReference type="SAM" id="MobiDB-lite"/>
    </source>
</evidence>
<comment type="caution">
    <text evidence="2">The sequence shown here is derived from an EMBL/GenBank/DDBJ whole genome shotgun (WGS) entry which is preliminary data.</text>
</comment>
<dbReference type="EMBL" id="CAKXZS010000016">
    <property type="protein sequence ID" value="CAH2400149.1"/>
    <property type="molecule type" value="Genomic_DNA"/>
</dbReference>
<name>A0ABN8JQ26_9HYPH</name>
<evidence type="ECO:0000313" key="3">
    <source>
        <dbReference type="Proteomes" id="UP001152604"/>
    </source>
</evidence>
<proteinExistence type="predicted"/>